<proteinExistence type="predicted"/>
<reference evidence="2" key="1">
    <citation type="journal article" date="2019" name="Int. J. Syst. Evol. Microbiol.">
        <title>The Global Catalogue of Microorganisms (GCM) 10K type strain sequencing project: providing services to taxonomists for standard genome sequencing and annotation.</title>
        <authorList>
            <consortium name="The Broad Institute Genomics Platform"/>
            <consortium name="The Broad Institute Genome Sequencing Center for Infectious Disease"/>
            <person name="Wu L."/>
            <person name="Ma J."/>
        </authorList>
    </citation>
    <scope>NUCLEOTIDE SEQUENCE [LARGE SCALE GENOMIC DNA]</scope>
    <source>
        <strain evidence="2">CGMCC 1.12770</strain>
    </source>
</reference>
<dbReference type="Proteomes" id="UP000652153">
    <property type="component" value="Unassembled WGS sequence"/>
</dbReference>
<accession>A0ABQ1Z6B0</accession>
<keyword evidence="2" id="KW-1185">Reference proteome</keyword>
<evidence type="ECO:0000313" key="2">
    <source>
        <dbReference type="Proteomes" id="UP000652153"/>
    </source>
</evidence>
<evidence type="ECO:0000313" key="1">
    <source>
        <dbReference type="EMBL" id="GGH49103.1"/>
    </source>
</evidence>
<sequence>MENTGEELLISKFLMKSRLDMAVESQNGNIYYSPWLQNCDILNAAEISGEEMRGM</sequence>
<organism evidence="1 2">
    <name type="scientific">Paenibacillus silvae</name>
    <dbReference type="NCBI Taxonomy" id="1325358"/>
    <lineage>
        <taxon>Bacteria</taxon>
        <taxon>Bacillati</taxon>
        <taxon>Bacillota</taxon>
        <taxon>Bacilli</taxon>
        <taxon>Bacillales</taxon>
        <taxon>Paenibacillaceae</taxon>
        <taxon>Paenibacillus</taxon>
    </lineage>
</organism>
<protein>
    <submittedName>
        <fullName evidence="1">Uncharacterized protein</fullName>
    </submittedName>
</protein>
<name>A0ABQ1Z6B0_9BACL</name>
<dbReference type="EMBL" id="BMFU01000002">
    <property type="protein sequence ID" value="GGH49103.1"/>
    <property type="molecule type" value="Genomic_DNA"/>
</dbReference>
<gene>
    <name evidence="1" type="ORF">GCM10008014_13360</name>
</gene>
<comment type="caution">
    <text evidence="1">The sequence shown here is derived from an EMBL/GenBank/DDBJ whole genome shotgun (WGS) entry which is preliminary data.</text>
</comment>